<dbReference type="SUPFAM" id="SSF47807">
    <property type="entry name" value="5' to 3' exonuclease, C-terminal subdomain"/>
    <property type="match status" value="1"/>
</dbReference>
<dbReference type="AlphaFoldDB" id="A0A376B5U3"/>
<dbReference type="EMBL" id="UFAJ01000233">
    <property type="protein sequence ID" value="SSD59929.1"/>
    <property type="molecule type" value="Genomic_DNA"/>
</dbReference>
<feature type="domain" description="XPG-I" evidence="5">
    <location>
        <begin position="181"/>
        <end position="265"/>
    </location>
</feature>
<dbReference type="InterPro" id="IPR006084">
    <property type="entry name" value="XPG/Rad2"/>
</dbReference>
<evidence type="ECO:0000256" key="1">
    <source>
        <dbReference type="ARBA" id="ARBA00022723"/>
    </source>
</evidence>
<feature type="region of interest" description="Disordered" evidence="4">
    <location>
        <begin position="719"/>
        <end position="755"/>
    </location>
</feature>
<dbReference type="PANTHER" id="PTHR11081:SF9">
    <property type="entry name" value="FLAP ENDONUCLEASE 1"/>
    <property type="match status" value="1"/>
</dbReference>
<gene>
    <name evidence="6" type="ORF">SCODWIG_01690</name>
</gene>
<keyword evidence="7" id="KW-1185">Reference proteome</keyword>
<dbReference type="Pfam" id="PF00867">
    <property type="entry name" value="XPG_I"/>
    <property type="match status" value="1"/>
</dbReference>
<accession>A0A376B5U3</accession>
<dbReference type="InterPro" id="IPR029060">
    <property type="entry name" value="PIN-like_dom_sf"/>
</dbReference>
<evidence type="ECO:0000313" key="7">
    <source>
        <dbReference type="Proteomes" id="UP000262825"/>
    </source>
</evidence>
<dbReference type="InterPro" id="IPR036279">
    <property type="entry name" value="5-3_exonuclease_C_sf"/>
</dbReference>
<evidence type="ECO:0000256" key="3">
    <source>
        <dbReference type="ARBA" id="ARBA00022842"/>
    </source>
</evidence>
<dbReference type="VEuPathDB" id="FungiDB:SCODWIG_01690"/>
<feature type="compositionally biased region" description="Low complexity" evidence="4">
    <location>
        <begin position="56"/>
        <end position="74"/>
    </location>
</feature>
<dbReference type="GO" id="GO:0017108">
    <property type="term" value="F:5'-flap endonuclease activity"/>
    <property type="evidence" value="ECO:0007669"/>
    <property type="project" value="TreeGrafter"/>
</dbReference>
<keyword evidence="3" id="KW-0460">Magnesium</keyword>
<keyword evidence="2" id="KW-0378">Hydrolase</keyword>
<dbReference type="GO" id="GO:0006281">
    <property type="term" value="P:DNA repair"/>
    <property type="evidence" value="ECO:0007669"/>
    <property type="project" value="UniProtKB-ARBA"/>
</dbReference>
<dbReference type="PANTHER" id="PTHR11081">
    <property type="entry name" value="FLAP ENDONUCLEASE FAMILY MEMBER"/>
    <property type="match status" value="1"/>
</dbReference>
<dbReference type="Gene3D" id="3.40.50.1010">
    <property type="entry name" value="5'-nuclease"/>
    <property type="match status" value="1"/>
</dbReference>
<protein>
    <recommendedName>
        <fullName evidence="5">XPG-I domain-containing protein</fullName>
    </recommendedName>
</protein>
<evidence type="ECO:0000313" key="6">
    <source>
        <dbReference type="EMBL" id="SSD59929.1"/>
    </source>
</evidence>
<evidence type="ECO:0000256" key="4">
    <source>
        <dbReference type="SAM" id="MobiDB-lite"/>
    </source>
</evidence>
<sequence>MGVPALWSLVKEQSQCITFNKFIQEYYSIGTDGQKPLRIVVDGELWIQESLQSSRNELNSNNNNNNNNIPNKNSPNRDSKQFFNIFAFFAKLKCFQQYNIELTLIFDGSFKPTFKKCQHVSQSTILPSTINTGTIDDYLKAFERHIKHFHSNNNSVSNILQSCCSKLKFEPRYYKAVKILEYLQIPYFFTCSEAEAFCSVLQCTLENFGNKFDFVLSNDSDVLMFGARKVIRNFSKRVLNPANSKSLSPRQQQHANEYSMEVVDLTALYQKVSLCQTRFILSGILIGGDYNIGGINGVGISKVRELLFEPSFKIISEKFLSCYHSTMNNNTNSCNDKRNQLILDFQKYFTKFLKHSLGIANVDKLIRDWPSEYIIMSYVKPLIPVDDNADFSKIDLCTTGITTLEMDFSNLLSFYKFLCERTKKFTTEWLHRNFHELYILNYIHYLQNDTEKLFKLFTITSEKYDTDGGDSNLLLLKIRYNSFIPDIPVPESKINSNKKPRKIIPVIKKRGSPTKRQLEIIKHSYHFWIPQLVFEKFDTVLHQAYLTKREAALELEAELSLSKPGSSRKKRSPNKRSLEQVTTLDSIGFFSNHTTPKNKILFRTNCGINVNSDDSFVNNTTLYYTATTSMTGNKKGEEIELNDNYFTTPSKHLCIAADIGKNKKNRIEHNVCSEGGEKYEKIDTDDEGDESLIIVGEVQKNNILLQEDEVDGKVMDSGKQHRHINSKPSGALKTFQENQSLAPSPLRLTESSNDKDLTDDTITEVLENFEQKKRLEKQASDTNLAANTSINYVFNTNKHLDPLPETIIDISSAEENCRNNANENDSSLVILDEECLMKGENINNNKQHDVARRNLLELLQAMDDSQEKN</sequence>
<evidence type="ECO:0000259" key="5">
    <source>
        <dbReference type="SMART" id="SM00484"/>
    </source>
</evidence>
<dbReference type="Proteomes" id="UP000262825">
    <property type="component" value="Unassembled WGS sequence"/>
</dbReference>
<name>A0A376B5U3_9ASCO</name>
<dbReference type="SUPFAM" id="SSF88723">
    <property type="entry name" value="PIN domain-like"/>
    <property type="match status" value="1"/>
</dbReference>
<keyword evidence="2" id="KW-0540">Nuclease</keyword>
<keyword evidence="2" id="KW-0255">Endonuclease</keyword>
<dbReference type="GO" id="GO:0046872">
    <property type="term" value="F:metal ion binding"/>
    <property type="evidence" value="ECO:0007669"/>
    <property type="project" value="UniProtKB-KW"/>
</dbReference>
<organism evidence="6 7">
    <name type="scientific">Saccharomycodes ludwigii</name>
    <dbReference type="NCBI Taxonomy" id="36035"/>
    <lineage>
        <taxon>Eukaryota</taxon>
        <taxon>Fungi</taxon>
        <taxon>Dikarya</taxon>
        <taxon>Ascomycota</taxon>
        <taxon>Saccharomycotina</taxon>
        <taxon>Saccharomycetes</taxon>
        <taxon>Saccharomycodales</taxon>
        <taxon>Saccharomycodaceae</taxon>
        <taxon>Saccharomycodes</taxon>
    </lineage>
</organism>
<proteinExistence type="predicted"/>
<dbReference type="SMART" id="SM00484">
    <property type="entry name" value="XPGI"/>
    <property type="match status" value="1"/>
</dbReference>
<dbReference type="InterPro" id="IPR006086">
    <property type="entry name" value="XPG-I_dom"/>
</dbReference>
<keyword evidence="1" id="KW-0479">Metal-binding</keyword>
<reference evidence="7" key="1">
    <citation type="submission" date="2018-06" db="EMBL/GenBank/DDBJ databases">
        <authorList>
            <person name="Guldener U."/>
        </authorList>
    </citation>
    <scope>NUCLEOTIDE SEQUENCE [LARGE SCALE GENOMIC DNA]</scope>
    <source>
        <strain evidence="7">UTAD17</strain>
    </source>
</reference>
<feature type="region of interest" description="Disordered" evidence="4">
    <location>
        <begin position="56"/>
        <end position="76"/>
    </location>
</feature>
<evidence type="ECO:0000256" key="2">
    <source>
        <dbReference type="ARBA" id="ARBA00022759"/>
    </source>
</evidence>